<feature type="binding site" evidence="7">
    <location>
        <position position="149"/>
    </location>
    <ligand>
        <name>Mn(2+)</name>
        <dbReference type="ChEBI" id="CHEBI:29035"/>
    </ligand>
</feature>
<feature type="binding site" evidence="7">
    <location>
        <position position="110"/>
    </location>
    <ligand>
        <name>Mn(2+)</name>
        <dbReference type="ChEBI" id="CHEBI:29035"/>
    </ligand>
</feature>
<dbReference type="EnsemblPlants" id="AUR62025214-RA">
    <property type="protein sequence ID" value="AUR62025214-RA:cds"/>
    <property type="gene ID" value="AUR62025214"/>
</dbReference>
<dbReference type="InterPro" id="IPR006045">
    <property type="entry name" value="Cupin_1"/>
</dbReference>
<evidence type="ECO:0000256" key="4">
    <source>
        <dbReference type="ARBA" id="ARBA00022525"/>
    </source>
</evidence>
<dbReference type="Gramene" id="AUR62025214-RA">
    <property type="protein sequence ID" value="AUR62025214-RA:cds"/>
    <property type="gene ID" value="AUR62025214"/>
</dbReference>
<dbReference type="InterPro" id="IPR001929">
    <property type="entry name" value="Germin"/>
</dbReference>
<feature type="binding site" evidence="7">
    <location>
        <position position="104"/>
    </location>
    <ligand>
        <name>Mn(2+)</name>
        <dbReference type="ChEBI" id="CHEBI:29035"/>
    </ligand>
</feature>
<protein>
    <recommendedName>
        <fullName evidence="11">Cupin type-1 domain-containing protein</fullName>
    </recommendedName>
</protein>
<reference evidence="12" key="1">
    <citation type="journal article" date="2017" name="Nature">
        <title>The genome of Chenopodium quinoa.</title>
        <authorList>
            <person name="Jarvis D.E."/>
            <person name="Ho Y.S."/>
            <person name="Lightfoot D.J."/>
            <person name="Schmoeckel S.M."/>
            <person name="Li B."/>
            <person name="Borm T.J.A."/>
            <person name="Ohyanagi H."/>
            <person name="Mineta K."/>
            <person name="Michell C.T."/>
            <person name="Saber N."/>
            <person name="Kharbatia N.M."/>
            <person name="Rupper R.R."/>
            <person name="Sharp A.R."/>
            <person name="Dally N."/>
            <person name="Boughton B.A."/>
            <person name="Woo Y.H."/>
            <person name="Gao G."/>
            <person name="Schijlen E.G.W.M."/>
            <person name="Guo X."/>
            <person name="Momin A.A."/>
            <person name="Negrao S."/>
            <person name="Al-Babili S."/>
            <person name="Gehring C."/>
            <person name="Roessner U."/>
            <person name="Jung C."/>
            <person name="Murphy K."/>
            <person name="Arold S.T."/>
            <person name="Gojobori T."/>
            <person name="van der Linden C.G."/>
            <person name="van Loo E.N."/>
            <person name="Jellen E.N."/>
            <person name="Maughan P.J."/>
            <person name="Tester M."/>
        </authorList>
    </citation>
    <scope>NUCLEOTIDE SEQUENCE [LARGE SCALE GENOMIC DNA]</scope>
    <source>
        <strain evidence="12">cv. PI 614886</strain>
    </source>
</reference>
<evidence type="ECO:0000256" key="2">
    <source>
        <dbReference type="ARBA" id="ARBA00007456"/>
    </source>
</evidence>
<dbReference type="InterPro" id="IPR011051">
    <property type="entry name" value="RmlC_Cupin_sf"/>
</dbReference>
<dbReference type="CDD" id="cd02241">
    <property type="entry name" value="cupin_OxOx"/>
    <property type="match status" value="1"/>
</dbReference>
<evidence type="ECO:0000256" key="8">
    <source>
        <dbReference type="PIRSR" id="PIRSR601929-3"/>
    </source>
</evidence>
<feature type="disulfide bond" evidence="8">
    <location>
        <begin position="26"/>
        <end position="41"/>
    </location>
</feature>
<evidence type="ECO:0000256" key="10">
    <source>
        <dbReference type="SAM" id="SignalP"/>
    </source>
</evidence>
<evidence type="ECO:0000256" key="6">
    <source>
        <dbReference type="PIRSR" id="PIRSR601929-1"/>
    </source>
</evidence>
<dbReference type="GO" id="GO:0048046">
    <property type="term" value="C:apoplast"/>
    <property type="evidence" value="ECO:0007669"/>
    <property type="project" value="UniProtKB-SubCell"/>
</dbReference>
<dbReference type="GO" id="GO:0030145">
    <property type="term" value="F:manganese ion binding"/>
    <property type="evidence" value="ECO:0007669"/>
    <property type="project" value="InterPro"/>
</dbReference>
<dbReference type="AlphaFoldDB" id="A0A803M8I8"/>
<dbReference type="Pfam" id="PF00190">
    <property type="entry name" value="Cupin_1"/>
    <property type="match status" value="1"/>
</dbReference>
<name>A0A803M8I8_CHEQI</name>
<dbReference type="PANTHER" id="PTHR36364:SF1">
    <property type="entry name" value="OS03G0203000 PROTEIN"/>
    <property type="match status" value="1"/>
</dbReference>
<evidence type="ECO:0000256" key="7">
    <source>
        <dbReference type="PIRSR" id="PIRSR601929-2"/>
    </source>
</evidence>
<evidence type="ECO:0000313" key="12">
    <source>
        <dbReference type="EnsemblPlants" id="AUR62025214-RA:cds"/>
    </source>
</evidence>
<dbReference type="Proteomes" id="UP000596660">
    <property type="component" value="Unplaced"/>
</dbReference>
<dbReference type="PRINTS" id="PR00325">
    <property type="entry name" value="GERMIN"/>
</dbReference>
<dbReference type="SMART" id="SM00835">
    <property type="entry name" value="Cupin_1"/>
    <property type="match status" value="1"/>
</dbReference>
<evidence type="ECO:0000259" key="11">
    <source>
        <dbReference type="SMART" id="SM00835"/>
    </source>
</evidence>
<keyword evidence="5 6" id="KW-0464">Manganese</keyword>
<keyword evidence="10" id="KW-0732">Signal</keyword>
<evidence type="ECO:0000256" key="5">
    <source>
        <dbReference type="ARBA" id="ARBA00023211"/>
    </source>
</evidence>
<feature type="domain" description="Cupin type-1" evidence="11">
    <location>
        <begin position="55"/>
        <end position="201"/>
    </location>
</feature>
<feature type="binding site" evidence="6">
    <location>
        <position position="110"/>
    </location>
    <ligand>
        <name>oxalate</name>
        <dbReference type="ChEBI" id="CHEBI:30623"/>
    </ligand>
</feature>
<sequence>MDALKVIFLFALLAPFSYVTLVVDYCVADFNHPVGPAGYPCKNPASLTADDFVFSGLRNPSIITNQLFNLNSAFAIDVTFPSLNGLGLSMGRLDFGVGGAVPIHSHRVSELILISEGTIVAGFIDTNGTAFYKTLHKGDIMIFPPTLLHFQVNVGKIPALAFVTLNSPSPGFEITTPSLGGNDLPTELVKKMTLLDAIQVKKLKKLFERGWWSDSRDEDRAAHRSAPSNPKVREEKARAQGGDNHAWQHDKFLEAESDAHPPTKKRRPFREEKLPLKSEDVDNAVPEPSKLTILLALLVVLEDGNTELMIVALWKETSMTEDMGRENFGGRQGYRSSGSQAEKWKHDLYDEANRSPPPKKEEDPVAKVEALLSFDSNLAMLIDQAFYSFWCAGRTLFCTFGIQLPIVVIDPGRPAFLYAILRQRLKHEFVTPFYSRP</sequence>
<dbReference type="Gene3D" id="2.60.120.10">
    <property type="entry name" value="Jelly Rolls"/>
    <property type="match status" value="1"/>
</dbReference>
<feature type="binding site" evidence="7">
    <location>
        <position position="106"/>
    </location>
    <ligand>
        <name>Mn(2+)</name>
        <dbReference type="ChEBI" id="CHEBI:29035"/>
    </ligand>
</feature>
<evidence type="ECO:0000313" key="13">
    <source>
        <dbReference type="Proteomes" id="UP000596660"/>
    </source>
</evidence>
<dbReference type="PANTHER" id="PTHR36364">
    <property type="entry name" value="OS03G0203000 PROTEIN"/>
    <property type="match status" value="1"/>
</dbReference>
<keyword evidence="4" id="KW-0964">Secreted</keyword>
<organism evidence="12 13">
    <name type="scientific">Chenopodium quinoa</name>
    <name type="common">Quinoa</name>
    <dbReference type="NCBI Taxonomy" id="63459"/>
    <lineage>
        <taxon>Eukaryota</taxon>
        <taxon>Viridiplantae</taxon>
        <taxon>Streptophyta</taxon>
        <taxon>Embryophyta</taxon>
        <taxon>Tracheophyta</taxon>
        <taxon>Spermatophyta</taxon>
        <taxon>Magnoliopsida</taxon>
        <taxon>eudicotyledons</taxon>
        <taxon>Gunneridae</taxon>
        <taxon>Pentapetalae</taxon>
        <taxon>Caryophyllales</taxon>
        <taxon>Chenopodiaceae</taxon>
        <taxon>Chenopodioideae</taxon>
        <taxon>Atripliceae</taxon>
        <taxon>Chenopodium</taxon>
    </lineage>
</organism>
<reference evidence="12" key="2">
    <citation type="submission" date="2021-03" db="UniProtKB">
        <authorList>
            <consortium name="EnsemblPlants"/>
        </authorList>
    </citation>
    <scope>IDENTIFICATION</scope>
</reference>
<comment type="subcellular location">
    <subcellularLocation>
        <location evidence="1">Secreted</location>
        <location evidence="1">Extracellular space</location>
        <location evidence="1">Apoplast</location>
    </subcellularLocation>
</comment>
<keyword evidence="3" id="KW-0052">Apoplast</keyword>
<accession>A0A803M8I8</accession>
<feature type="signal peptide" evidence="10">
    <location>
        <begin position="1"/>
        <end position="19"/>
    </location>
</feature>
<keyword evidence="13" id="KW-1185">Reference proteome</keyword>
<evidence type="ECO:0000256" key="1">
    <source>
        <dbReference type="ARBA" id="ARBA00004271"/>
    </source>
</evidence>
<evidence type="ECO:0000256" key="3">
    <source>
        <dbReference type="ARBA" id="ARBA00022523"/>
    </source>
</evidence>
<keyword evidence="6" id="KW-0479">Metal-binding</keyword>
<feature type="compositionally biased region" description="Basic and acidic residues" evidence="9">
    <location>
        <begin position="246"/>
        <end position="261"/>
    </location>
</feature>
<comment type="similarity">
    <text evidence="2">Belongs to the germin family.</text>
</comment>
<feature type="region of interest" description="Disordered" evidence="9">
    <location>
        <begin position="217"/>
        <end position="274"/>
    </location>
</feature>
<proteinExistence type="inferred from homology"/>
<dbReference type="SUPFAM" id="SSF51182">
    <property type="entry name" value="RmlC-like cupins"/>
    <property type="match status" value="1"/>
</dbReference>
<feature type="binding site" evidence="6">
    <location>
        <position position="106"/>
    </location>
    <ligand>
        <name>oxalate</name>
        <dbReference type="ChEBI" id="CHEBI:30623"/>
    </ligand>
</feature>
<keyword evidence="8" id="KW-1015">Disulfide bond</keyword>
<evidence type="ECO:0000256" key="9">
    <source>
        <dbReference type="SAM" id="MobiDB-lite"/>
    </source>
</evidence>
<feature type="chain" id="PRO_5030548480" description="Cupin type-1 domain-containing protein" evidence="10">
    <location>
        <begin position="20"/>
        <end position="437"/>
    </location>
</feature>
<dbReference type="InterPro" id="IPR014710">
    <property type="entry name" value="RmlC-like_jellyroll"/>
</dbReference>